<reference evidence="1" key="1">
    <citation type="submission" date="2021-08" db="EMBL/GenBank/DDBJ databases">
        <title>The first chromosome-level gecko genome reveals the dynamic sex chromosomes of Neotropical dwarf geckos (Sphaerodactylidae: Sphaerodactylus).</title>
        <authorList>
            <person name="Pinto B.J."/>
            <person name="Keating S.E."/>
            <person name="Gamble T."/>
        </authorList>
    </citation>
    <scope>NUCLEOTIDE SEQUENCE</scope>
    <source>
        <strain evidence="1">TG3544</strain>
    </source>
</reference>
<keyword evidence="2" id="KW-1185">Reference proteome</keyword>
<proteinExistence type="predicted"/>
<accession>A0ACB8FZR1</accession>
<protein>
    <submittedName>
        <fullName evidence="1">Uncharacterized protein</fullName>
    </submittedName>
</protein>
<evidence type="ECO:0000313" key="2">
    <source>
        <dbReference type="Proteomes" id="UP000827872"/>
    </source>
</evidence>
<name>A0ACB8FZR1_9SAUR</name>
<dbReference type="Proteomes" id="UP000827872">
    <property type="component" value="Linkage Group LG13"/>
</dbReference>
<comment type="caution">
    <text evidence="1">The sequence shown here is derived from an EMBL/GenBank/DDBJ whole genome shotgun (WGS) entry which is preliminary data.</text>
</comment>
<dbReference type="EMBL" id="CM037626">
    <property type="protein sequence ID" value="KAH8012600.1"/>
    <property type="molecule type" value="Genomic_DNA"/>
</dbReference>
<organism evidence="1 2">
    <name type="scientific">Sphaerodactylus townsendi</name>
    <dbReference type="NCBI Taxonomy" id="933632"/>
    <lineage>
        <taxon>Eukaryota</taxon>
        <taxon>Metazoa</taxon>
        <taxon>Chordata</taxon>
        <taxon>Craniata</taxon>
        <taxon>Vertebrata</taxon>
        <taxon>Euteleostomi</taxon>
        <taxon>Lepidosauria</taxon>
        <taxon>Squamata</taxon>
        <taxon>Bifurcata</taxon>
        <taxon>Gekkota</taxon>
        <taxon>Sphaerodactylidae</taxon>
        <taxon>Sphaerodactylus</taxon>
    </lineage>
</organism>
<evidence type="ECO:0000313" key="1">
    <source>
        <dbReference type="EMBL" id="KAH8012600.1"/>
    </source>
</evidence>
<sequence length="222" mass="23897">MSTHRTLLTGGAQGVEHARRQQGRGRGGGAELPAFPHPKSPPIPLRQAGLRGWPEQGSEALQGGFLQPKAPEGGGSATSPYRHLGGWGGRNCPRGPLEEHQEATFCRGAGLVERPSLILLGFPTHSVTLHRKPWDCRQVQITVLLQLNMPMRCCPGVVCSALLPRACTCAKSSSALAARRPGGGGERKHPSPHSPPSSASHQFRHTEEWAPSSQSRIEFLWL</sequence>
<gene>
    <name evidence="1" type="ORF">K3G42_018951</name>
</gene>